<dbReference type="AlphaFoldDB" id="F7PV14"/>
<keyword evidence="4 7" id="KW-0812">Transmembrane</keyword>
<gene>
    <name evidence="7" type="primary">lgt</name>
    <name evidence="8" type="ORF">HLPCO_002689</name>
</gene>
<dbReference type="InterPro" id="IPR001640">
    <property type="entry name" value="Lgt"/>
</dbReference>
<dbReference type="STRING" id="1033810.HLPCO_002689"/>
<comment type="similarity">
    <text evidence="1 7">Belongs to the Lgt family.</text>
</comment>
<dbReference type="Pfam" id="PF01790">
    <property type="entry name" value="LGT"/>
    <property type="match status" value="1"/>
</dbReference>
<feature type="transmembrane region" description="Helical" evidence="7">
    <location>
        <begin position="209"/>
        <end position="235"/>
    </location>
</feature>
<evidence type="ECO:0000256" key="6">
    <source>
        <dbReference type="ARBA" id="ARBA00023136"/>
    </source>
</evidence>
<feature type="transmembrane region" description="Helical" evidence="7">
    <location>
        <begin position="185"/>
        <end position="203"/>
    </location>
</feature>
<protein>
    <recommendedName>
        <fullName evidence="7">Phosphatidylglycerol--prolipoprotein diacylglyceryl transferase</fullName>
        <ecNumber evidence="7">2.5.1.145</ecNumber>
    </recommendedName>
</protein>
<reference evidence="8 9" key="1">
    <citation type="journal article" date="2011" name="J. Bacteriol.">
        <title>Genome sequence of Haloplasma contractile, an unusual contractile bacterium from a deep-sea anoxic brine lake.</title>
        <authorList>
            <person name="Antunes A."/>
            <person name="Alam I."/>
            <person name="El Dorry H."/>
            <person name="Siam R."/>
            <person name="Robertson A."/>
            <person name="Bajic V.B."/>
            <person name="Stingl U."/>
        </authorList>
    </citation>
    <scope>NUCLEOTIDE SEQUENCE [LARGE SCALE GENOMIC DNA]</scope>
    <source>
        <strain evidence="8 9">SSD-17B</strain>
    </source>
</reference>
<dbReference type="InParanoid" id="F7PV14"/>
<dbReference type="UniPathway" id="UPA00664"/>
<organism evidence="8 9">
    <name type="scientific">Haloplasma contractile SSD-17B</name>
    <dbReference type="NCBI Taxonomy" id="1033810"/>
    <lineage>
        <taxon>Bacteria</taxon>
        <taxon>Bacillati</taxon>
        <taxon>Mycoplasmatota</taxon>
        <taxon>Mollicutes</taxon>
        <taxon>Haloplasmatales</taxon>
        <taxon>Haloplasmataceae</taxon>
        <taxon>Haloplasma</taxon>
    </lineage>
</organism>
<evidence type="ECO:0000256" key="1">
    <source>
        <dbReference type="ARBA" id="ARBA00007150"/>
    </source>
</evidence>
<dbReference type="Proteomes" id="UP000005707">
    <property type="component" value="Unassembled WGS sequence"/>
</dbReference>
<keyword evidence="6 7" id="KW-0472">Membrane</keyword>
<dbReference type="GO" id="GO:0005886">
    <property type="term" value="C:plasma membrane"/>
    <property type="evidence" value="ECO:0007669"/>
    <property type="project" value="UniProtKB-SubCell"/>
</dbReference>
<dbReference type="EMBL" id="AFNU02000013">
    <property type="protein sequence ID" value="ERJ11249.1"/>
    <property type="molecule type" value="Genomic_DNA"/>
</dbReference>
<reference evidence="8 9" key="2">
    <citation type="journal article" date="2013" name="PLoS ONE">
        <title>INDIGO - INtegrated Data Warehouse of MIcrobial GenOmes with Examples from the Red Sea Extremophiles.</title>
        <authorList>
            <person name="Alam I."/>
            <person name="Antunes A."/>
            <person name="Kamau A.A."/>
            <person name="Ba Alawi W."/>
            <person name="Kalkatawi M."/>
            <person name="Stingl U."/>
            <person name="Bajic V.B."/>
        </authorList>
    </citation>
    <scope>NUCLEOTIDE SEQUENCE [LARGE SCALE GENOMIC DNA]</scope>
    <source>
        <strain evidence="8 9">SSD-17B</strain>
    </source>
</reference>
<keyword evidence="2 7" id="KW-1003">Cell membrane</keyword>
<sequence length="279" mass="32286">MKTFHLFGLPISFLGLMTMIGVLVGLYIAKKEVKRRGLNVDVLDDLALYTVTSGVLGARLFYILFYNLNYYIKHPVDIIKIYDGGMSIHGALFTAFIVAFVYIRKNNLSFLKYADAVAPSIILGQGIGRVGCDVFGKPMDDPKFWGVMFHGQIAHPVQVYEFMLNYLVFFILWRIRKHTKYDGQLFFLYVILFSINRGIVEFFRINPIIFGWFSISHLLSLLFILLTLIVMYFVKKNDSNLIIRGIDFKKDKKKELFKDCLFVIIIVIISLFIFYTVQS</sequence>
<accession>F7PV14</accession>
<comment type="caution">
    <text evidence="8">The sequence shown here is derived from an EMBL/GenBank/DDBJ whole genome shotgun (WGS) entry which is preliminary data.</text>
</comment>
<dbReference type="HAMAP" id="MF_01147">
    <property type="entry name" value="Lgt"/>
    <property type="match status" value="1"/>
</dbReference>
<dbReference type="eggNOG" id="COG0682">
    <property type="taxonomic scope" value="Bacteria"/>
</dbReference>
<evidence type="ECO:0000313" key="9">
    <source>
        <dbReference type="Proteomes" id="UP000005707"/>
    </source>
</evidence>
<dbReference type="RefSeq" id="WP_008825566.1">
    <property type="nucleotide sequence ID" value="NZ_AFNU02000013.1"/>
</dbReference>
<dbReference type="PANTHER" id="PTHR30589">
    <property type="entry name" value="PROLIPOPROTEIN DIACYLGLYCERYL TRANSFERASE"/>
    <property type="match status" value="1"/>
</dbReference>
<feature type="binding site" evidence="7">
    <location>
        <position position="129"/>
    </location>
    <ligand>
        <name>a 1,2-diacyl-sn-glycero-3-phospho-(1'-sn-glycerol)</name>
        <dbReference type="ChEBI" id="CHEBI:64716"/>
    </ligand>
</feature>
<keyword evidence="9" id="KW-1185">Reference proteome</keyword>
<comment type="catalytic activity">
    <reaction evidence="7">
        <text>L-cysteinyl-[prolipoprotein] + a 1,2-diacyl-sn-glycero-3-phospho-(1'-sn-glycerol) = an S-1,2-diacyl-sn-glyceryl-L-cysteinyl-[prolipoprotein] + sn-glycerol 1-phosphate + H(+)</text>
        <dbReference type="Rhea" id="RHEA:56712"/>
        <dbReference type="Rhea" id="RHEA-COMP:14679"/>
        <dbReference type="Rhea" id="RHEA-COMP:14680"/>
        <dbReference type="ChEBI" id="CHEBI:15378"/>
        <dbReference type="ChEBI" id="CHEBI:29950"/>
        <dbReference type="ChEBI" id="CHEBI:57685"/>
        <dbReference type="ChEBI" id="CHEBI:64716"/>
        <dbReference type="ChEBI" id="CHEBI:140658"/>
        <dbReference type="EC" id="2.5.1.145"/>
    </reaction>
</comment>
<evidence type="ECO:0000256" key="2">
    <source>
        <dbReference type="ARBA" id="ARBA00022475"/>
    </source>
</evidence>
<dbReference type="GO" id="GO:0042158">
    <property type="term" value="P:lipoprotein biosynthetic process"/>
    <property type="evidence" value="ECO:0007669"/>
    <property type="project" value="UniProtKB-UniRule"/>
</dbReference>
<evidence type="ECO:0000256" key="4">
    <source>
        <dbReference type="ARBA" id="ARBA00022692"/>
    </source>
</evidence>
<feature type="transmembrane region" description="Helical" evidence="7">
    <location>
        <begin position="256"/>
        <end position="277"/>
    </location>
</feature>
<feature type="transmembrane region" description="Helical" evidence="7">
    <location>
        <begin position="7"/>
        <end position="28"/>
    </location>
</feature>
<keyword evidence="5 7" id="KW-1133">Transmembrane helix</keyword>
<comment type="function">
    <text evidence="7">Catalyzes the transfer of the diacylglyceryl group from phosphatidylglycerol to the sulfhydryl group of the N-terminal cysteine of a prolipoprotein, the first step in the formation of mature lipoproteins.</text>
</comment>
<proteinExistence type="inferred from homology"/>
<comment type="pathway">
    <text evidence="7">Protein modification; lipoprotein biosynthesis (diacylglyceryl transfer).</text>
</comment>
<name>F7PV14_9MOLU</name>
<evidence type="ECO:0000256" key="3">
    <source>
        <dbReference type="ARBA" id="ARBA00022679"/>
    </source>
</evidence>
<feature type="transmembrane region" description="Helical" evidence="7">
    <location>
        <begin position="153"/>
        <end position="173"/>
    </location>
</feature>
<dbReference type="NCBIfam" id="TIGR00544">
    <property type="entry name" value="lgt"/>
    <property type="match status" value="1"/>
</dbReference>
<keyword evidence="3 7" id="KW-0808">Transferase</keyword>
<evidence type="ECO:0000256" key="5">
    <source>
        <dbReference type="ARBA" id="ARBA00022989"/>
    </source>
</evidence>
<comment type="subcellular location">
    <subcellularLocation>
        <location evidence="7">Cell membrane</location>
        <topology evidence="7">Multi-pass membrane protein</topology>
    </subcellularLocation>
</comment>
<dbReference type="EC" id="2.5.1.145" evidence="7"/>
<evidence type="ECO:0000313" key="8">
    <source>
        <dbReference type="EMBL" id="ERJ11249.1"/>
    </source>
</evidence>
<dbReference type="PANTHER" id="PTHR30589:SF0">
    <property type="entry name" value="PHOSPHATIDYLGLYCEROL--PROLIPOPROTEIN DIACYLGLYCERYL TRANSFERASE"/>
    <property type="match status" value="1"/>
</dbReference>
<dbReference type="OrthoDB" id="871140at2"/>
<feature type="transmembrane region" description="Helical" evidence="7">
    <location>
        <begin position="48"/>
        <end position="69"/>
    </location>
</feature>
<evidence type="ECO:0000256" key="7">
    <source>
        <dbReference type="HAMAP-Rule" id="MF_01147"/>
    </source>
</evidence>
<dbReference type="GO" id="GO:0008961">
    <property type="term" value="F:phosphatidylglycerol-prolipoprotein diacylglyceryl transferase activity"/>
    <property type="evidence" value="ECO:0007669"/>
    <property type="project" value="UniProtKB-UniRule"/>
</dbReference>
<feature type="transmembrane region" description="Helical" evidence="7">
    <location>
        <begin position="81"/>
        <end position="103"/>
    </location>
</feature>